<accession>A0A9D1YU42</accession>
<name>A0A9D1YU42_9FIRM</name>
<proteinExistence type="predicted"/>
<dbReference type="Gene3D" id="2.20.28.30">
    <property type="entry name" value="RNA polymerase ii, chain L"/>
    <property type="match status" value="1"/>
</dbReference>
<sequence length="131" mass="15837">MREKLIRFMQGRYGTDQFSRFLLGVAVACLVLSLFIHSRIWSFLILILIVYCYFRMFSRNIQKRYAENQKYLQLTGGIRRKWAVFLRDWKDRKTHRIYKCPGCGQKIRIPKGHGRVEIRCPRCRTQFVRKS</sequence>
<evidence type="ECO:0000313" key="3">
    <source>
        <dbReference type="Proteomes" id="UP000824007"/>
    </source>
</evidence>
<gene>
    <name evidence="2" type="ORF">H9831_11080</name>
</gene>
<keyword evidence="1" id="KW-0472">Membrane</keyword>
<evidence type="ECO:0008006" key="4">
    <source>
        <dbReference type="Google" id="ProtNLM"/>
    </source>
</evidence>
<feature type="transmembrane region" description="Helical" evidence="1">
    <location>
        <begin position="21"/>
        <end position="37"/>
    </location>
</feature>
<reference evidence="2" key="1">
    <citation type="journal article" date="2021" name="PeerJ">
        <title>Extensive microbial diversity within the chicken gut microbiome revealed by metagenomics and culture.</title>
        <authorList>
            <person name="Gilroy R."/>
            <person name="Ravi A."/>
            <person name="Getino M."/>
            <person name="Pursley I."/>
            <person name="Horton D.L."/>
            <person name="Alikhan N.F."/>
            <person name="Baker D."/>
            <person name="Gharbi K."/>
            <person name="Hall N."/>
            <person name="Watson M."/>
            <person name="Adriaenssens E.M."/>
            <person name="Foster-Nyarko E."/>
            <person name="Jarju S."/>
            <person name="Secka A."/>
            <person name="Antonio M."/>
            <person name="Oren A."/>
            <person name="Chaudhuri R.R."/>
            <person name="La Ragione R."/>
            <person name="Hildebrand F."/>
            <person name="Pallen M.J."/>
        </authorList>
    </citation>
    <scope>NUCLEOTIDE SEQUENCE</scope>
    <source>
        <strain evidence="2">ChiSxjej3B15-24422</strain>
    </source>
</reference>
<evidence type="ECO:0000256" key="1">
    <source>
        <dbReference type="SAM" id="Phobius"/>
    </source>
</evidence>
<evidence type="ECO:0000313" key="2">
    <source>
        <dbReference type="EMBL" id="HIY61202.1"/>
    </source>
</evidence>
<reference evidence="2" key="2">
    <citation type="submission" date="2021-04" db="EMBL/GenBank/DDBJ databases">
        <authorList>
            <person name="Gilroy R."/>
        </authorList>
    </citation>
    <scope>NUCLEOTIDE SEQUENCE</scope>
    <source>
        <strain evidence="2">ChiSxjej3B15-24422</strain>
    </source>
</reference>
<keyword evidence="1" id="KW-0812">Transmembrane</keyword>
<dbReference type="Proteomes" id="UP000824007">
    <property type="component" value="Unassembled WGS sequence"/>
</dbReference>
<keyword evidence="1" id="KW-1133">Transmembrane helix</keyword>
<protein>
    <recommendedName>
        <fullName evidence="4">Zn-finger containing protein</fullName>
    </recommendedName>
</protein>
<comment type="caution">
    <text evidence="2">The sequence shown here is derived from an EMBL/GenBank/DDBJ whole genome shotgun (WGS) entry which is preliminary data.</text>
</comment>
<feature type="transmembrane region" description="Helical" evidence="1">
    <location>
        <begin position="43"/>
        <end position="61"/>
    </location>
</feature>
<organism evidence="2 3">
    <name type="scientific">Candidatus Eisenbergiella pullistercoris</name>
    <dbReference type="NCBI Taxonomy" id="2838555"/>
    <lineage>
        <taxon>Bacteria</taxon>
        <taxon>Bacillati</taxon>
        <taxon>Bacillota</taxon>
        <taxon>Clostridia</taxon>
        <taxon>Lachnospirales</taxon>
        <taxon>Lachnospiraceae</taxon>
        <taxon>Eisenbergiella</taxon>
    </lineage>
</organism>
<dbReference type="AlphaFoldDB" id="A0A9D1YU42"/>
<dbReference type="EMBL" id="DXDD01000136">
    <property type="protein sequence ID" value="HIY61202.1"/>
    <property type="molecule type" value="Genomic_DNA"/>
</dbReference>